<dbReference type="PROSITE" id="PS50404">
    <property type="entry name" value="GST_NTER"/>
    <property type="match status" value="1"/>
</dbReference>
<dbReference type="GO" id="GO:0005829">
    <property type="term" value="C:cytosol"/>
    <property type="evidence" value="ECO:0007669"/>
    <property type="project" value="InterPro"/>
</dbReference>
<dbReference type="SFLD" id="SFLDG01183">
    <property type="entry name" value="Grx2-like"/>
    <property type="match status" value="1"/>
</dbReference>
<dbReference type="SFLD" id="SFLDG01204">
    <property type="entry name" value="Grx2-like.1"/>
    <property type="match status" value="1"/>
</dbReference>
<organism evidence="2 3">
    <name type="scientific">Enterovibrio norvegicus FF-454</name>
    <dbReference type="NCBI Taxonomy" id="1185651"/>
    <lineage>
        <taxon>Bacteria</taxon>
        <taxon>Pseudomonadati</taxon>
        <taxon>Pseudomonadota</taxon>
        <taxon>Gammaproteobacteria</taxon>
        <taxon>Vibrionales</taxon>
        <taxon>Vibrionaceae</taxon>
        <taxon>Enterovibrio</taxon>
    </lineage>
</organism>
<dbReference type="SUPFAM" id="SSF47616">
    <property type="entry name" value="GST C-terminal domain-like"/>
    <property type="match status" value="1"/>
</dbReference>
<dbReference type="CDD" id="cd03199">
    <property type="entry name" value="GST_C_GRX2"/>
    <property type="match status" value="1"/>
</dbReference>
<dbReference type="InterPro" id="IPR007494">
    <property type="entry name" value="Glutaredoxin2_C"/>
</dbReference>
<dbReference type="Proteomes" id="UP000095039">
    <property type="component" value="Unassembled WGS sequence"/>
</dbReference>
<dbReference type="Pfam" id="PF13417">
    <property type="entry name" value="GST_N_3"/>
    <property type="match status" value="1"/>
</dbReference>
<evidence type="ECO:0000259" key="1">
    <source>
        <dbReference type="PROSITE" id="PS50404"/>
    </source>
</evidence>
<name>A0A1E5C3J4_9GAMM</name>
<dbReference type="InterPro" id="IPR036249">
    <property type="entry name" value="Thioredoxin-like_sf"/>
</dbReference>
<dbReference type="EMBL" id="AJWN02000070">
    <property type="protein sequence ID" value="OEE60071.1"/>
    <property type="molecule type" value="Genomic_DNA"/>
</dbReference>
<dbReference type="InterPro" id="IPR011901">
    <property type="entry name" value="Grx2"/>
</dbReference>
<dbReference type="Pfam" id="PF04399">
    <property type="entry name" value="Glutaredoxin2_C"/>
    <property type="match status" value="1"/>
</dbReference>
<proteinExistence type="predicted"/>
<dbReference type="SUPFAM" id="SSF52833">
    <property type="entry name" value="Thioredoxin-like"/>
    <property type="match status" value="1"/>
</dbReference>
<dbReference type="Gene3D" id="3.40.30.10">
    <property type="entry name" value="Glutaredoxin"/>
    <property type="match status" value="1"/>
</dbReference>
<sequence>MKLFVFDHCPFCIKAMMVAGLKKVDVELVYLQNHDVEARVEKVGANLVPILETPDGSYMAESLDIAAYFDNVDGQPIVAAGRQSDRISSWMEVAGYFGSHLIYPRWMMIDLPEFQSEEANAWFIKNKSAMIGMTFDEAFANSEEYLAKLNVELFKLDWLVPPSQRHNQLTYDDVNLFPFLRNYTVIKGLRYPGHVRQYLDEMSVLTGIALYDSVAV</sequence>
<dbReference type="NCBIfam" id="NF007702">
    <property type="entry name" value="PRK10387.1"/>
    <property type="match status" value="1"/>
</dbReference>
<dbReference type="SFLD" id="SFLDS00019">
    <property type="entry name" value="Glutathione_Transferase_(cytos"/>
    <property type="match status" value="1"/>
</dbReference>
<gene>
    <name evidence="2" type="ORF">A1OK_12220</name>
</gene>
<dbReference type="AlphaFoldDB" id="A0A1E5C3J4"/>
<keyword evidence="3" id="KW-1185">Reference proteome</keyword>
<evidence type="ECO:0000313" key="3">
    <source>
        <dbReference type="Proteomes" id="UP000095039"/>
    </source>
</evidence>
<protein>
    <submittedName>
        <fullName evidence="2">Glutaredoxin, GrxB family</fullName>
    </submittedName>
</protein>
<reference evidence="2 3" key="1">
    <citation type="journal article" date="2012" name="Science">
        <title>Ecological populations of bacteria act as socially cohesive units of antibiotic production and resistance.</title>
        <authorList>
            <person name="Cordero O.X."/>
            <person name="Wildschutte H."/>
            <person name="Kirkup B."/>
            <person name="Proehl S."/>
            <person name="Ngo L."/>
            <person name="Hussain F."/>
            <person name="Le Roux F."/>
            <person name="Mincer T."/>
            <person name="Polz M.F."/>
        </authorList>
    </citation>
    <scope>NUCLEOTIDE SEQUENCE [LARGE SCALE GENOMIC DNA]</scope>
    <source>
        <strain evidence="2 3">FF-454</strain>
    </source>
</reference>
<dbReference type="InterPro" id="IPR036282">
    <property type="entry name" value="Glutathione-S-Trfase_C_sf"/>
</dbReference>
<dbReference type="InterPro" id="IPR040079">
    <property type="entry name" value="Glutathione_S-Trfase"/>
</dbReference>
<dbReference type="Gene3D" id="1.20.1050.10">
    <property type="match status" value="1"/>
</dbReference>
<comment type="caution">
    <text evidence="2">The sequence shown here is derived from an EMBL/GenBank/DDBJ whole genome shotgun (WGS) entry which is preliminary data.</text>
</comment>
<dbReference type="NCBIfam" id="TIGR02182">
    <property type="entry name" value="GRXB"/>
    <property type="match status" value="1"/>
</dbReference>
<feature type="domain" description="GST N-terminal" evidence="1">
    <location>
        <begin position="1"/>
        <end position="77"/>
    </location>
</feature>
<evidence type="ECO:0000313" key="2">
    <source>
        <dbReference type="EMBL" id="OEE60071.1"/>
    </source>
</evidence>
<accession>A0A1E5C3J4</accession>
<dbReference type="RefSeq" id="WP_016962419.1">
    <property type="nucleotide sequence ID" value="NZ_AJWN02000070.1"/>
</dbReference>
<dbReference type="InterPro" id="IPR004045">
    <property type="entry name" value="Glutathione_S-Trfase_N"/>
</dbReference>